<accession>A0A562VI96</accession>
<evidence type="ECO:0000256" key="7">
    <source>
        <dbReference type="HAMAP-Rule" id="MF_00957"/>
    </source>
</evidence>
<dbReference type="RefSeq" id="WP_145024161.1">
    <property type="nucleotide sequence ID" value="NZ_VLLN01000020.1"/>
</dbReference>
<dbReference type="GO" id="GO:0043633">
    <property type="term" value="P:polyadenylation-dependent RNA catabolic process"/>
    <property type="evidence" value="ECO:0007669"/>
    <property type="project" value="InterPro"/>
</dbReference>
<dbReference type="Pfam" id="PF12626">
    <property type="entry name" value="PolyA_pol_arg_C"/>
    <property type="match status" value="1"/>
</dbReference>
<protein>
    <recommendedName>
        <fullName evidence="7">Poly(A) polymerase I</fullName>
        <shortName evidence="7">PAP I</shortName>
        <ecNumber evidence="7">2.7.7.19</ecNumber>
    </recommendedName>
</protein>
<evidence type="ECO:0000256" key="1">
    <source>
        <dbReference type="ARBA" id="ARBA00022664"/>
    </source>
</evidence>
<feature type="domain" description="tRNA nucleotidyltransferase/poly(A) polymerase RNA and SrmB- binding" evidence="12">
    <location>
        <begin position="210"/>
        <end position="272"/>
    </location>
</feature>
<dbReference type="NCBIfam" id="TIGR01942">
    <property type="entry name" value="pcnB"/>
    <property type="match status" value="1"/>
</dbReference>
<dbReference type="OrthoDB" id="9805698at2"/>
<proteinExistence type="inferred from homology"/>
<keyword evidence="4 7" id="KW-0067">ATP-binding</keyword>
<evidence type="ECO:0000256" key="8">
    <source>
        <dbReference type="RuleBase" id="RU003953"/>
    </source>
</evidence>
<dbReference type="SUPFAM" id="SSF81891">
    <property type="entry name" value="Poly A polymerase C-terminal region-like"/>
    <property type="match status" value="1"/>
</dbReference>
<keyword evidence="2 7" id="KW-0808">Transferase</keyword>
<dbReference type="PANTHER" id="PTHR43051">
    <property type="entry name" value="POLYNUCLEOTIDE ADENYLYLTRANSFERASE FAMILY PROTEIN"/>
    <property type="match status" value="1"/>
</dbReference>
<feature type="compositionally biased region" description="Basic residues" evidence="9">
    <location>
        <begin position="435"/>
        <end position="446"/>
    </location>
</feature>
<dbReference type="InterPro" id="IPR002646">
    <property type="entry name" value="PolA_pol_head_dom"/>
</dbReference>
<evidence type="ECO:0000256" key="5">
    <source>
        <dbReference type="ARBA" id="ARBA00022884"/>
    </source>
</evidence>
<dbReference type="GO" id="GO:0003723">
    <property type="term" value="F:RNA binding"/>
    <property type="evidence" value="ECO:0007669"/>
    <property type="project" value="UniProtKB-UniRule"/>
</dbReference>
<dbReference type="AlphaFoldDB" id="A0A562VI96"/>
<evidence type="ECO:0000259" key="12">
    <source>
        <dbReference type="Pfam" id="PF12627"/>
    </source>
</evidence>
<dbReference type="InterPro" id="IPR052191">
    <property type="entry name" value="tRNA_ntf/polyA_polymerase_I"/>
</dbReference>
<comment type="catalytic activity">
    <reaction evidence="7">
        <text>RNA(n) + ATP = RNA(n)-3'-adenine ribonucleotide + diphosphate</text>
        <dbReference type="Rhea" id="RHEA:11332"/>
        <dbReference type="Rhea" id="RHEA-COMP:14527"/>
        <dbReference type="Rhea" id="RHEA-COMP:17347"/>
        <dbReference type="ChEBI" id="CHEBI:30616"/>
        <dbReference type="ChEBI" id="CHEBI:33019"/>
        <dbReference type="ChEBI" id="CHEBI:140395"/>
        <dbReference type="ChEBI" id="CHEBI:173115"/>
        <dbReference type="EC" id="2.7.7.19"/>
    </reaction>
</comment>
<dbReference type="CDD" id="cd05398">
    <property type="entry name" value="NT_ClassII-CCAase"/>
    <property type="match status" value="1"/>
</dbReference>
<reference evidence="13 14" key="1">
    <citation type="submission" date="2019-07" db="EMBL/GenBank/DDBJ databases">
        <title>Genomic Encyclopedia of Archaeal and Bacterial Type Strains, Phase II (KMG-II): from individual species to whole genera.</title>
        <authorList>
            <person name="Goeker M."/>
        </authorList>
    </citation>
    <scope>NUCLEOTIDE SEQUENCE [LARGE SCALE GENOMIC DNA]</scope>
    <source>
        <strain evidence="13 14">ATCC BAA-1139</strain>
    </source>
</reference>
<feature type="region of interest" description="Disordered" evidence="9">
    <location>
        <begin position="418"/>
        <end position="466"/>
    </location>
</feature>
<feature type="domain" description="Poly A polymerase head" evidence="10">
    <location>
        <begin position="39"/>
        <end position="183"/>
    </location>
</feature>
<gene>
    <name evidence="7" type="primary">pcnB</name>
    <name evidence="13" type="ORF">JN12_02985</name>
</gene>
<feature type="active site" evidence="7">
    <location>
        <position position="152"/>
    </location>
</feature>
<feature type="compositionally biased region" description="Low complexity" evidence="9">
    <location>
        <begin position="418"/>
        <end position="430"/>
    </location>
</feature>
<dbReference type="PANTHER" id="PTHR43051:SF1">
    <property type="entry name" value="POLYNUCLEOTIDE ADENYLYLTRANSFERASE FAMILY PROTEIN"/>
    <property type="match status" value="1"/>
</dbReference>
<evidence type="ECO:0000256" key="2">
    <source>
        <dbReference type="ARBA" id="ARBA00022679"/>
    </source>
</evidence>
<dbReference type="InterPro" id="IPR025866">
    <property type="entry name" value="PolyA_pol_arg_C_dom"/>
</dbReference>
<keyword evidence="6 7" id="KW-0804">Transcription</keyword>
<dbReference type="InterPro" id="IPR043519">
    <property type="entry name" value="NT_sf"/>
</dbReference>
<sequence length="466" mass="52756">MKNALPRILSRSEHTISRRLLNPNAVKALYRLNDNGFTAYLVGGCVRDLLLGREPKDFDIATSATPNQVKRLFRNCRLVGRRFRLAHLHFNDGIIEVATFRANAAESTGEDEGEAATPLENHRHPQVLRDEEGMILRDNLFGSPEEDAWRRDFTVNALCYNIADFSLIDYVGGLDDLQRGVIRTIGDPWQRFTEDPVRMIRAIRFAAIQGFTIEKNSWQALVELAPTIGRAAPARLYEELLKLFLSGEGERTYQLLRNCGLFTYLLPSLASWLSAEHEGFPHVWLGKALEWTDQQVADGVTISPPLLMALLCGQYLSEEAERLRGRKESFQPAMDRATATLLEELAPVVLIPNRIVVQMRDILASSHRLRTIPGRRAQAVVVRPNFGDTLQYLRFRSSVEPEDDRIVSWWERLAAAQPVPTTTHAAPATDDQPRRQRRPRRRRKPHAPVIATPEGGLSHEHPPPGR</sequence>
<evidence type="ECO:0000259" key="10">
    <source>
        <dbReference type="Pfam" id="PF01743"/>
    </source>
</evidence>
<feature type="active site" evidence="7">
    <location>
        <position position="59"/>
    </location>
</feature>
<dbReference type="Pfam" id="PF12627">
    <property type="entry name" value="PolyA_pol_RNAbd"/>
    <property type="match status" value="1"/>
</dbReference>
<dbReference type="InterPro" id="IPR032828">
    <property type="entry name" value="PolyA_RNA-bd"/>
</dbReference>
<dbReference type="EC" id="2.7.7.19" evidence="7"/>
<evidence type="ECO:0000256" key="9">
    <source>
        <dbReference type="SAM" id="MobiDB-lite"/>
    </source>
</evidence>
<dbReference type="InterPro" id="IPR010206">
    <property type="entry name" value="PolA_pol_I"/>
</dbReference>
<evidence type="ECO:0000259" key="11">
    <source>
        <dbReference type="Pfam" id="PF12626"/>
    </source>
</evidence>
<feature type="compositionally biased region" description="Basic and acidic residues" evidence="9">
    <location>
        <begin position="457"/>
        <end position="466"/>
    </location>
</feature>
<dbReference type="GO" id="GO:0006397">
    <property type="term" value="P:mRNA processing"/>
    <property type="evidence" value="ECO:0007669"/>
    <property type="project" value="UniProtKB-KW"/>
</dbReference>
<dbReference type="GO" id="GO:0005524">
    <property type="term" value="F:ATP binding"/>
    <property type="evidence" value="ECO:0007669"/>
    <property type="project" value="UniProtKB-UniRule"/>
</dbReference>
<comment type="function">
    <text evidence="7">Adds poly(A) tail to the 3' end of many RNAs, which usually targets these RNAs for decay. Plays a significant role in the global control of gene expression, through influencing the rate of transcript degradation, and in the general RNA quality control.</text>
</comment>
<keyword evidence="14" id="KW-1185">Reference proteome</keyword>
<keyword evidence="5 7" id="KW-0694">RNA-binding</keyword>
<keyword evidence="3 7" id="KW-0547">Nucleotide-binding</keyword>
<comment type="similarity">
    <text evidence="7 8">Belongs to the tRNA nucleotidyltransferase/poly(A) polymerase family.</text>
</comment>
<evidence type="ECO:0000313" key="14">
    <source>
        <dbReference type="Proteomes" id="UP000319449"/>
    </source>
</evidence>
<dbReference type="GO" id="GO:1990817">
    <property type="term" value="F:poly(A) RNA polymerase activity"/>
    <property type="evidence" value="ECO:0007669"/>
    <property type="project" value="UniProtKB-UniRule"/>
</dbReference>
<dbReference type="Gene3D" id="3.30.460.10">
    <property type="entry name" value="Beta Polymerase, domain 2"/>
    <property type="match status" value="1"/>
</dbReference>
<name>A0A562VI96_9BACT</name>
<dbReference type="EMBL" id="VLLN01000020">
    <property type="protein sequence ID" value="TWJ17590.1"/>
    <property type="molecule type" value="Genomic_DNA"/>
</dbReference>
<keyword evidence="1 7" id="KW-0507">mRNA processing</keyword>
<evidence type="ECO:0000256" key="3">
    <source>
        <dbReference type="ARBA" id="ARBA00022741"/>
    </source>
</evidence>
<dbReference type="Gene3D" id="1.10.3090.10">
    <property type="entry name" value="cca-adding enzyme, domain 2"/>
    <property type="match status" value="1"/>
</dbReference>
<evidence type="ECO:0000256" key="4">
    <source>
        <dbReference type="ARBA" id="ARBA00022840"/>
    </source>
</evidence>
<feature type="domain" description="Polymerase A arginine-rich C-terminal" evidence="11">
    <location>
        <begin position="328"/>
        <end position="443"/>
    </location>
</feature>
<dbReference type="SUPFAM" id="SSF81301">
    <property type="entry name" value="Nucleotidyltransferase"/>
    <property type="match status" value="1"/>
</dbReference>
<evidence type="ECO:0000313" key="13">
    <source>
        <dbReference type="EMBL" id="TWJ17590.1"/>
    </source>
</evidence>
<comment type="caution">
    <text evidence="13">The sequence shown here is derived from an EMBL/GenBank/DDBJ whole genome shotgun (WGS) entry which is preliminary data.</text>
</comment>
<evidence type="ECO:0000256" key="6">
    <source>
        <dbReference type="ARBA" id="ARBA00023163"/>
    </source>
</evidence>
<dbReference type="Pfam" id="PF01743">
    <property type="entry name" value="PolyA_pol"/>
    <property type="match status" value="1"/>
</dbReference>
<dbReference type="FunFam" id="3.30.460.10:FF:000035">
    <property type="entry name" value="Poly(A) polymerase I"/>
    <property type="match status" value="1"/>
</dbReference>
<dbReference type="HAMAP" id="MF_00957">
    <property type="entry name" value="PolyA_pol"/>
    <property type="match status" value="1"/>
</dbReference>
<feature type="active site" evidence="7">
    <location>
        <position position="57"/>
    </location>
</feature>
<organism evidence="13 14">
    <name type="scientific">Geobacter argillaceus</name>
    <dbReference type="NCBI Taxonomy" id="345631"/>
    <lineage>
        <taxon>Bacteria</taxon>
        <taxon>Pseudomonadati</taxon>
        <taxon>Thermodesulfobacteriota</taxon>
        <taxon>Desulfuromonadia</taxon>
        <taxon>Geobacterales</taxon>
        <taxon>Geobacteraceae</taxon>
        <taxon>Geobacter</taxon>
    </lineage>
</organism>
<dbReference type="Proteomes" id="UP000319449">
    <property type="component" value="Unassembled WGS sequence"/>
</dbReference>